<dbReference type="Proteomes" id="UP000689195">
    <property type="component" value="Unassembled WGS sequence"/>
</dbReference>
<evidence type="ECO:0000313" key="2">
    <source>
        <dbReference type="Proteomes" id="UP000689195"/>
    </source>
</evidence>
<sequence>MSKGDKSQNIFYYKVETLDYWKQTIEILQLSIEFDLKVNIAKIVSLFNSFQMLLNGSQKIFYFTIMLSPAELIKANSDQFSFCLKLRKYIKTNLSMKEKLKLNHQPFVQPLDYFQIKRLLLFLNQCIILQIVLLEIELENKLMNYQMIKFLKQVNYYYQNLYQLQQQPQQIIATFSPQQQKDEEISQKQTVQTIQQQQKQSKQNDLQSKMQEVDLIHGNQVSNYNKLTIFTQQTQAKLSKVLTQIKQGQQLDESEIQDNGIYEFF</sequence>
<dbReference type="AlphaFoldDB" id="A0A8S1V2M9"/>
<protein>
    <submittedName>
        <fullName evidence="1">Uncharacterized protein</fullName>
    </submittedName>
</protein>
<comment type="caution">
    <text evidence="1">The sequence shown here is derived from an EMBL/GenBank/DDBJ whole genome shotgun (WGS) entry which is preliminary data.</text>
</comment>
<evidence type="ECO:0000313" key="1">
    <source>
        <dbReference type="EMBL" id="CAD8171181.1"/>
    </source>
</evidence>
<proteinExistence type="predicted"/>
<gene>
    <name evidence="1" type="ORF">PPENT_87.1.T0540153</name>
</gene>
<keyword evidence="2" id="KW-1185">Reference proteome</keyword>
<dbReference type="EMBL" id="CAJJDO010000054">
    <property type="protein sequence ID" value="CAD8171181.1"/>
    <property type="molecule type" value="Genomic_DNA"/>
</dbReference>
<reference evidence="1" key="1">
    <citation type="submission" date="2021-01" db="EMBL/GenBank/DDBJ databases">
        <authorList>
            <consortium name="Genoscope - CEA"/>
            <person name="William W."/>
        </authorList>
    </citation>
    <scope>NUCLEOTIDE SEQUENCE</scope>
</reference>
<name>A0A8S1V2M9_9CILI</name>
<accession>A0A8S1V2M9</accession>
<organism evidence="1 2">
    <name type="scientific">Paramecium pentaurelia</name>
    <dbReference type="NCBI Taxonomy" id="43138"/>
    <lineage>
        <taxon>Eukaryota</taxon>
        <taxon>Sar</taxon>
        <taxon>Alveolata</taxon>
        <taxon>Ciliophora</taxon>
        <taxon>Intramacronucleata</taxon>
        <taxon>Oligohymenophorea</taxon>
        <taxon>Peniculida</taxon>
        <taxon>Parameciidae</taxon>
        <taxon>Paramecium</taxon>
    </lineage>
</organism>